<dbReference type="Proteomes" id="UP000789375">
    <property type="component" value="Unassembled WGS sequence"/>
</dbReference>
<evidence type="ECO:0000313" key="5">
    <source>
        <dbReference type="Proteomes" id="UP000789375"/>
    </source>
</evidence>
<feature type="transmembrane region" description="Helical" evidence="3">
    <location>
        <begin position="1467"/>
        <end position="1492"/>
    </location>
</feature>
<dbReference type="PANTHER" id="PTHR10582">
    <property type="entry name" value="TRANSIENT RECEPTOR POTENTIAL ION CHANNEL PROTEIN"/>
    <property type="match status" value="1"/>
</dbReference>
<dbReference type="GO" id="GO:0005886">
    <property type="term" value="C:plasma membrane"/>
    <property type="evidence" value="ECO:0007669"/>
    <property type="project" value="TreeGrafter"/>
</dbReference>
<keyword evidence="5" id="KW-1185">Reference proteome</keyword>
<proteinExistence type="predicted"/>
<feature type="transmembrane region" description="Helical" evidence="3">
    <location>
        <begin position="957"/>
        <end position="975"/>
    </location>
</feature>
<feature type="transmembrane region" description="Helical" evidence="3">
    <location>
        <begin position="1295"/>
        <end position="1316"/>
    </location>
</feature>
<dbReference type="PANTHER" id="PTHR10582:SF2">
    <property type="entry name" value="INACTIVE"/>
    <property type="match status" value="1"/>
</dbReference>
<protein>
    <submittedName>
        <fullName evidence="4">7921_t:CDS:1</fullName>
    </submittedName>
</protein>
<accession>A0A9N9EY83</accession>
<dbReference type="EMBL" id="CAJVPP010000623">
    <property type="protein sequence ID" value="CAG8498593.1"/>
    <property type="molecule type" value="Genomic_DNA"/>
</dbReference>
<comment type="caution">
    <text evidence="4">The sequence shown here is derived from an EMBL/GenBank/DDBJ whole genome shotgun (WGS) entry which is preliminary data.</text>
</comment>
<gene>
    <name evidence="4" type="ORF">FMOSSE_LOCUS3916</name>
</gene>
<reference evidence="4" key="1">
    <citation type="submission" date="2021-06" db="EMBL/GenBank/DDBJ databases">
        <authorList>
            <person name="Kallberg Y."/>
            <person name="Tangrot J."/>
            <person name="Rosling A."/>
        </authorList>
    </citation>
    <scope>NUCLEOTIDE SEQUENCE</scope>
    <source>
        <strain evidence="4">87-6 pot B 2015</strain>
    </source>
</reference>
<dbReference type="GO" id="GO:0098703">
    <property type="term" value="P:calcium ion import across plasma membrane"/>
    <property type="evidence" value="ECO:0007669"/>
    <property type="project" value="TreeGrafter"/>
</dbReference>
<evidence type="ECO:0000313" key="4">
    <source>
        <dbReference type="EMBL" id="CAG8498593.1"/>
    </source>
</evidence>
<dbReference type="InterPro" id="IPR024862">
    <property type="entry name" value="TRPV"/>
</dbReference>
<feature type="compositionally biased region" description="Basic and acidic residues" evidence="2">
    <location>
        <begin position="557"/>
        <end position="578"/>
    </location>
</feature>
<feature type="transmembrane region" description="Helical" evidence="3">
    <location>
        <begin position="1328"/>
        <end position="1350"/>
    </location>
</feature>
<feature type="region of interest" description="Disordered" evidence="2">
    <location>
        <begin position="542"/>
        <end position="578"/>
    </location>
</feature>
<evidence type="ECO:0000256" key="3">
    <source>
        <dbReference type="SAM" id="Phobius"/>
    </source>
</evidence>
<name>A0A9N9EY83_FUNMO</name>
<keyword evidence="1" id="KW-0677">Repeat</keyword>
<evidence type="ECO:0000256" key="2">
    <source>
        <dbReference type="SAM" id="MobiDB-lite"/>
    </source>
</evidence>
<keyword evidence="3" id="KW-1133">Transmembrane helix</keyword>
<organism evidence="4 5">
    <name type="scientific">Funneliformis mosseae</name>
    <name type="common">Endomycorrhizal fungus</name>
    <name type="synonym">Glomus mosseae</name>
    <dbReference type="NCBI Taxonomy" id="27381"/>
    <lineage>
        <taxon>Eukaryota</taxon>
        <taxon>Fungi</taxon>
        <taxon>Fungi incertae sedis</taxon>
        <taxon>Mucoromycota</taxon>
        <taxon>Glomeromycotina</taxon>
        <taxon>Glomeromycetes</taxon>
        <taxon>Glomerales</taxon>
        <taxon>Glomeraceae</taxon>
        <taxon>Funneliformis</taxon>
    </lineage>
</organism>
<evidence type="ECO:0000256" key="1">
    <source>
        <dbReference type="ARBA" id="ARBA00022737"/>
    </source>
</evidence>
<sequence length="1652" mass="191939">MSDETISEVLISRAQLYDSNYLTAENLSNAVDNNEDYKNKNKNKQLSFDSNNSIYSKRSNGEEKSTFSSITSTLGNLLIGRRPSQQPIIERIPDTVDNPKERFASNIAISPDGQYVATFNCKKLEFKIFKCDTRHYLVRNNEVITNKKFVNIPNLNHDSHRDSKSYEINQSVFKEYLQVVNLKKKLSNLSTETTNQQDKSDHRTFPTWSIAISNLMEHNGELVMFIAISAIVESDMIKREHGVPLPKLKSLSNSMDFSAAEYENKSGTDNIRINIPTVVEDIQDSADETITKGKTAVFRITFNKSNPNLIQQPCTLSEYTEENIAGIVLFVQSDQTNHHFQDDCIENEENQYTDILMKTSCLIINAEGIFKIPYSQRSNDILFNYIGYQTTEKFSFPKRFDKELQTWYKSKNCMERLLSCIYNHYFLIEQYKDGVQTCELINLMAMEQEQIFSRYEDSGSHNLKNLNITSVYAISNNRQLLAFSKGLNSVNINYIENGLEVGVKKFGADSKITFIEFIDDDERMLLVIEEEIYEKVSIGEGETKKDEKHSKGKGKHEKNSDEEIPSLDKDPKNEIKSKKPTEKITKVTKIIIWDLFSSAEDAIRIGSCNDLFPTRKDFYSHLAKVPGQLLRMNNDGTVYSILHHEDFLNHITGVEKDLTQSFGCTLFKSREVTWNQAEKMPMQYSKQEKHSKLHQIFRRQIPVKSYHKPIIENTEPWVDSDNYYRRSIYLDDQETLQLIIGHSTVQIWRKTSKMDKKDKKVKSASTLRSETILEYIWTNGISLEYDCDESALRIQELWIGDCAFSLTLIWNVGKELEMRHIRWPYPDGQVSAVRHACEALEHLHIRKGKLIDIKKQYQYEELVEGTNRIIWRFIKKRPEVWRLMDIRFNVMANLIRGGACYLIKFILFGEDNDLIIKDKKQLKKIEADKKKNKLFNNKLTLHIPRTKNWMNDILEALIYPLICLLNVLTFGLYMPKDEPIVKKEKQVEIPSTDLECAIEYCKGKERKDAIMVGYLLEYYSENAIYHFGWMITISKALPLLYRNNLDYYVKAVLYKECFADMELGTEFDTSEIIPEERRPRRNSAQDFVAFKPVTKLISDKNNKPALQKLWEFVTVKIPRYYAGFVDNFDVDQEPPPIALRVVPLPNFTVDNIPKPVVSYNWKSNLLRLLKILIIPRGYIIGRDDKRLLSPFVQVVRYENENDIFDNPAMEAIIDFRWRPARNYFLQLFAAFFAYAVCFAIISAAYMSNSDITGGLQILLILVMACFYYLAYYLIAVEVLQLLHHGWRDYLSIINMFDIFAVICPAIVMSIFVASSFELSDSFGNVETSTGVVVGISFTMLLIWCEMILYLRLLSEMAMYIYYIIIIFKTVWPYYLFMIICFVGFAHAHFLLLQNPNLNHLAPDIDGYTLINATTNETMGVNVVSDFDPSSTNDNPFTNMLTSIQAAYFWVNGEWSQRGIWDFWAVDLLSVIASLVLVTVLQNMLIAFMGGVYEEAAKKGRDALLRYRADLISDYEALEDIRFWPTEPDPTFIFYVGHSKSFDEWSEGRKDFRGCIYQRYENKASYKKYDFKEDIYDEASLMKYEPDKVTQQDTNIKNTPSTSSQVDELYKEFQQSINTVNERLDLMDKKIDTKMAELEKNIQNFIKELLENR</sequence>
<feature type="transmembrane region" description="Helical" evidence="3">
    <location>
        <begin position="1371"/>
        <end position="1391"/>
    </location>
</feature>
<feature type="transmembrane region" description="Helical" evidence="3">
    <location>
        <begin position="1251"/>
        <end position="1274"/>
    </location>
</feature>
<feature type="transmembrane region" description="Helical" evidence="3">
    <location>
        <begin position="1223"/>
        <end position="1245"/>
    </location>
</feature>
<dbReference type="GO" id="GO:0005216">
    <property type="term" value="F:monoatomic ion channel activity"/>
    <property type="evidence" value="ECO:0007669"/>
    <property type="project" value="InterPro"/>
</dbReference>
<keyword evidence="3" id="KW-0472">Membrane</keyword>
<keyword evidence="3" id="KW-0812">Transmembrane</keyword>